<dbReference type="RefSeq" id="WP_169100019.1">
    <property type="nucleotide sequence ID" value="NZ_JABBVZ010000039.1"/>
</dbReference>
<dbReference type="EMBL" id="JABBVZ010000039">
    <property type="protein sequence ID" value="NMP23079.1"/>
    <property type="molecule type" value="Genomic_DNA"/>
</dbReference>
<keyword evidence="5 6" id="KW-0694">RNA-binding</keyword>
<dbReference type="InterPro" id="IPR003751">
    <property type="entry name" value="CsrA"/>
</dbReference>
<sequence length="87" mass="9585">MLVLTRKTNEALQLQEGTIRIVVLSIQGDQVKLGIEAPKDVTIMREEIVLAQSQNREAAESISPDDLAQFTDSEKGNPSPRPSPKSR</sequence>
<gene>
    <name evidence="6" type="primary">csrA</name>
    <name evidence="8" type="ORF">HIJ39_12070</name>
</gene>
<dbReference type="HAMAP" id="MF_00167">
    <property type="entry name" value="CsrA"/>
    <property type="match status" value="1"/>
</dbReference>
<dbReference type="AlphaFoldDB" id="A0A7Y0L701"/>
<evidence type="ECO:0000313" key="9">
    <source>
        <dbReference type="Proteomes" id="UP000533476"/>
    </source>
</evidence>
<dbReference type="GO" id="GO:0045947">
    <property type="term" value="P:negative regulation of translational initiation"/>
    <property type="evidence" value="ECO:0007669"/>
    <property type="project" value="UniProtKB-UniRule"/>
</dbReference>
<dbReference type="GO" id="GO:1902208">
    <property type="term" value="P:regulation of bacterial-type flagellum assembly"/>
    <property type="evidence" value="ECO:0007669"/>
    <property type="project" value="UniProtKB-UniRule"/>
</dbReference>
<comment type="caution">
    <text evidence="8">The sequence shown here is derived from an EMBL/GenBank/DDBJ whole genome shotgun (WGS) entry which is preliminary data.</text>
</comment>
<dbReference type="Pfam" id="PF02599">
    <property type="entry name" value="CsrA"/>
    <property type="match status" value="1"/>
</dbReference>
<evidence type="ECO:0000256" key="7">
    <source>
        <dbReference type="SAM" id="MobiDB-lite"/>
    </source>
</evidence>
<keyword evidence="4 6" id="KW-0810">Translation regulation</keyword>
<dbReference type="GO" id="GO:0006402">
    <property type="term" value="P:mRNA catabolic process"/>
    <property type="evidence" value="ECO:0007669"/>
    <property type="project" value="InterPro"/>
</dbReference>
<dbReference type="PANTHER" id="PTHR34984">
    <property type="entry name" value="CARBON STORAGE REGULATOR"/>
    <property type="match status" value="1"/>
</dbReference>
<feature type="region of interest" description="Disordered" evidence="7">
    <location>
        <begin position="53"/>
        <end position="87"/>
    </location>
</feature>
<comment type="subcellular location">
    <subcellularLocation>
        <location evidence="6">Cytoplasm</location>
    </subcellularLocation>
</comment>
<dbReference type="SUPFAM" id="SSF117130">
    <property type="entry name" value="CsrA-like"/>
    <property type="match status" value="1"/>
</dbReference>
<proteinExistence type="inferred from homology"/>
<accession>A0A7Y0L701</accession>
<dbReference type="GO" id="GO:0044781">
    <property type="term" value="P:bacterial-type flagellum organization"/>
    <property type="evidence" value="ECO:0007669"/>
    <property type="project" value="UniProtKB-KW"/>
</dbReference>
<keyword evidence="3 6" id="KW-1005">Bacterial flagellum biogenesis</keyword>
<evidence type="ECO:0000256" key="6">
    <source>
        <dbReference type="HAMAP-Rule" id="MF_00167"/>
    </source>
</evidence>
<comment type="function">
    <text evidence="6">A translational regulator that binds mRNA to regulate translation initiation and/or mRNA stability. Usually binds in the 5'-UTR at or near the Shine-Dalgarno sequence preventing ribosome-binding, thus repressing translation. Its main target seems to be the major flagellin gene, while its function is anatagonized by FliW.</text>
</comment>
<dbReference type="Gene3D" id="2.60.40.4380">
    <property type="entry name" value="Translational regulator CsrA"/>
    <property type="match status" value="1"/>
</dbReference>
<dbReference type="GO" id="GO:0006109">
    <property type="term" value="P:regulation of carbohydrate metabolic process"/>
    <property type="evidence" value="ECO:0007669"/>
    <property type="project" value="InterPro"/>
</dbReference>
<comment type="similarity">
    <text evidence="6">Belongs to the CsrA/RsmA family.</text>
</comment>
<dbReference type="Proteomes" id="UP000533476">
    <property type="component" value="Unassembled WGS sequence"/>
</dbReference>
<dbReference type="InterPro" id="IPR036107">
    <property type="entry name" value="CsrA_sf"/>
</dbReference>
<evidence type="ECO:0000256" key="4">
    <source>
        <dbReference type="ARBA" id="ARBA00022845"/>
    </source>
</evidence>
<evidence type="ECO:0000256" key="2">
    <source>
        <dbReference type="ARBA" id="ARBA00022491"/>
    </source>
</evidence>
<protein>
    <recommendedName>
        <fullName evidence="6">Translational regulator CsrA</fullName>
    </recommendedName>
</protein>
<evidence type="ECO:0000256" key="5">
    <source>
        <dbReference type="ARBA" id="ARBA00022884"/>
    </source>
</evidence>
<keyword evidence="9" id="KW-1185">Reference proteome</keyword>
<evidence type="ECO:0000256" key="3">
    <source>
        <dbReference type="ARBA" id="ARBA00022795"/>
    </source>
</evidence>
<name>A0A7Y0L701_9FIRM</name>
<dbReference type="PANTHER" id="PTHR34984:SF1">
    <property type="entry name" value="CARBON STORAGE REGULATOR"/>
    <property type="match status" value="1"/>
</dbReference>
<dbReference type="GO" id="GO:0048027">
    <property type="term" value="F:mRNA 5'-UTR binding"/>
    <property type="evidence" value="ECO:0007669"/>
    <property type="project" value="UniProtKB-UniRule"/>
</dbReference>
<evidence type="ECO:0000256" key="1">
    <source>
        <dbReference type="ARBA" id="ARBA00022490"/>
    </source>
</evidence>
<organism evidence="8 9">
    <name type="scientific">Sulfobacillus harzensis</name>
    <dbReference type="NCBI Taxonomy" id="2729629"/>
    <lineage>
        <taxon>Bacteria</taxon>
        <taxon>Bacillati</taxon>
        <taxon>Bacillota</taxon>
        <taxon>Clostridia</taxon>
        <taxon>Eubacteriales</taxon>
        <taxon>Clostridiales Family XVII. Incertae Sedis</taxon>
        <taxon>Sulfobacillus</taxon>
    </lineage>
</organism>
<reference evidence="8 9" key="1">
    <citation type="submission" date="2020-04" db="EMBL/GenBank/DDBJ databases">
        <authorList>
            <person name="Zhang R."/>
            <person name="Schippers A."/>
        </authorList>
    </citation>
    <scope>NUCLEOTIDE SEQUENCE [LARGE SCALE GENOMIC DNA]</scope>
    <source>
        <strain evidence="8 9">DSM 109850</strain>
    </source>
</reference>
<evidence type="ECO:0000313" key="8">
    <source>
        <dbReference type="EMBL" id="NMP23079.1"/>
    </source>
</evidence>
<keyword evidence="1 6" id="KW-0963">Cytoplasm</keyword>
<dbReference type="GO" id="GO:0005829">
    <property type="term" value="C:cytosol"/>
    <property type="evidence" value="ECO:0007669"/>
    <property type="project" value="TreeGrafter"/>
</dbReference>
<keyword evidence="2 6" id="KW-0678">Repressor</keyword>
<comment type="subunit">
    <text evidence="6">Homodimer; the beta-strands of each monomer intercalate to form a hydrophobic core, while the alpha-helices form wings that extend away from the core.</text>
</comment>